<evidence type="ECO:0000256" key="11">
    <source>
        <dbReference type="ARBA" id="ARBA00023002"/>
    </source>
</evidence>
<evidence type="ECO:0000256" key="3">
    <source>
        <dbReference type="ARBA" id="ARBA00022448"/>
    </source>
</evidence>
<dbReference type="HAMAP" id="MF_00399">
    <property type="entry name" value="DbsD"/>
    <property type="match status" value="1"/>
</dbReference>
<dbReference type="InterPro" id="IPR036249">
    <property type="entry name" value="Thioredoxin-like_sf"/>
</dbReference>
<keyword evidence="9 18" id="KW-0249">Electron transport</keyword>
<dbReference type="RefSeq" id="WP_163459537.1">
    <property type="nucleotide sequence ID" value="NZ_JAAGOH010000037.1"/>
</dbReference>
<feature type="transmembrane region" description="Helical" evidence="18">
    <location>
        <begin position="415"/>
        <end position="435"/>
    </location>
</feature>
<feature type="domain" description="Thioredoxin" evidence="19">
    <location>
        <begin position="518"/>
        <end position="641"/>
    </location>
</feature>
<dbReference type="PANTHER" id="PTHR32234">
    <property type="entry name" value="THIOL:DISULFIDE INTERCHANGE PROTEIN DSBD"/>
    <property type="match status" value="1"/>
</dbReference>
<dbReference type="AlphaFoldDB" id="A0A7C9TLG4"/>
<keyword evidence="4 18" id="KW-1003">Cell membrane</keyword>
<dbReference type="PROSITE" id="PS51352">
    <property type="entry name" value="THIOREDOXIN_2"/>
    <property type="match status" value="1"/>
</dbReference>
<dbReference type="InterPro" id="IPR035671">
    <property type="entry name" value="DsbD_gamma"/>
</dbReference>
<proteinExistence type="inferred from homology"/>
<keyword evidence="6 18" id="KW-0812">Transmembrane</keyword>
<feature type="disulfide bond" description="Redox-active" evidence="18">
    <location>
        <begin position="133"/>
        <end position="139"/>
    </location>
</feature>
<evidence type="ECO:0000256" key="17">
    <source>
        <dbReference type="ARBA" id="ARBA00047804"/>
    </source>
</evidence>
<comment type="subcellular location">
    <subcellularLocation>
        <location evidence="1 18">Cell inner membrane</location>
        <topology evidence="1 18">Multi-pass membrane protein</topology>
    </subcellularLocation>
</comment>
<dbReference type="InterPro" id="IPR003834">
    <property type="entry name" value="Cyt_c_assmbl_TM_dom"/>
</dbReference>
<dbReference type="Pfam" id="PF13899">
    <property type="entry name" value="Thioredoxin_7"/>
    <property type="match status" value="1"/>
</dbReference>
<comment type="catalytic activity">
    <reaction evidence="17 18">
        <text>[protein]-dithiol + NADP(+) = [protein]-disulfide + NADPH + H(+)</text>
        <dbReference type="Rhea" id="RHEA:18753"/>
        <dbReference type="Rhea" id="RHEA-COMP:10593"/>
        <dbReference type="Rhea" id="RHEA-COMP:10594"/>
        <dbReference type="ChEBI" id="CHEBI:15378"/>
        <dbReference type="ChEBI" id="CHEBI:29950"/>
        <dbReference type="ChEBI" id="CHEBI:50058"/>
        <dbReference type="ChEBI" id="CHEBI:57783"/>
        <dbReference type="ChEBI" id="CHEBI:58349"/>
        <dbReference type="EC" id="1.8.1.8"/>
    </reaction>
</comment>
<dbReference type="GO" id="GO:0005886">
    <property type="term" value="C:plasma membrane"/>
    <property type="evidence" value="ECO:0007669"/>
    <property type="project" value="UniProtKB-SubCell"/>
</dbReference>
<evidence type="ECO:0000256" key="9">
    <source>
        <dbReference type="ARBA" id="ARBA00022982"/>
    </source>
</evidence>
<dbReference type="PANTHER" id="PTHR32234:SF0">
    <property type="entry name" value="THIOL:DISULFIDE INTERCHANGE PROTEIN DSBD"/>
    <property type="match status" value="1"/>
</dbReference>
<feature type="transmembrane region" description="Helical" evidence="18">
    <location>
        <begin position="301"/>
        <end position="323"/>
    </location>
</feature>
<feature type="transmembrane region" description="Helical" evidence="18">
    <location>
        <begin position="344"/>
        <end position="374"/>
    </location>
</feature>
<comment type="caution">
    <text evidence="18">Lacks conserved residue(s) required for the propagation of feature annotation.</text>
</comment>
<evidence type="ECO:0000256" key="2">
    <source>
        <dbReference type="ARBA" id="ARBA00007241"/>
    </source>
</evidence>
<comment type="similarity">
    <text evidence="2 18">Belongs to the thioredoxin family. DsbD subfamily.</text>
</comment>
<keyword evidence="11 18" id="KW-0560">Oxidoreductase</keyword>
<dbReference type="EMBL" id="JAAGOH010000037">
    <property type="protein sequence ID" value="NDY93499.1"/>
    <property type="molecule type" value="Genomic_DNA"/>
</dbReference>
<feature type="chain" id="PRO_5029065991" description="Thiol:disulfide interchange protein DsbD" evidence="18">
    <location>
        <begin position="31"/>
        <end position="642"/>
    </location>
</feature>
<evidence type="ECO:0000256" key="6">
    <source>
        <dbReference type="ARBA" id="ARBA00022692"/>
    </source>
</evidence>
<protein>
    <recommendedName>
        <fullName evidence="18">Thiol:disulfide interchange protein DsbD</fullName>
        <ecNumber evidence="18">1.8.1.8</ecNumber>
    </recommendedName>
    <alternativeName>
        <fullName evidence="18">Protein-disulfide reductase</fullName>
        <shortName evidence="18">Disulfide reductase</shortName>
    </alternativeName>
</protein>
<keyword evidence="14 18" id="KW-1015">Disulfide bond</keyword>
<dbReference type="SUPFAM" id="SSF74863">
    <property type="entry name" value="Thiol:disulfide interchange protein DsbD, N-terminal domain (DsbD-alpha)"/>
    <property type="match status" value="1"/>
</dbReference>
<evidence type="ECO:0000256" key="7">
    <source>
        <dbReference type="ARBA" id="ARBA00022729"/>
    </source>
</evidence>
<dbReference type="Pfam" id="PF02683">
    <property type="entry name" value="DsbD_TM"/>
    <property type="match status" value="1"/>
</dbReference>
<evidence type="ECO:0000313" key="20">
    <source>
        <dbReference type="EMBL" id="NDY93499.1"/>
    </source>
</evidence>
<dbReference type="Gene3D" id="2.60.40.1250">
    <property type="entry name" value="Thiol:disulfide interchange protein DsbD, N-terminal domain"/>
    <property type="match status" value="1"/>
</dbReference>
<evidence type="ECO:0000256" key="13">
    <source>
        <dbReference type="ARBA" id="ARBA00023136"/>
    </source>
</evidence>
<feature type="signal peptide" evidence="18">
    <location>
        <begin position="1"/>
        <end position="30"/>
    </location>
</feature>
<dbReference type="GO" id="GO:0017004">
    <property type="term" value="P:cytochrome complex assembly"/>
    <property type="evidence" value="ECO:0007669"/>
    <property type="project" value="UniProtKB-UniRule"/>
</dbReference>
<feature type="transmembrane region" description="Helical" evidence="18">
    <location>
        <begin position="380"/>
        <end position="403"/>
    </location>
</feature>
<keyword evidence="7 18" id="KW-0732">Signal</keyword>
<keyword evidence="21" id="KW-1185">Reference proteome</keyword>
<dbReference type="Proteomes" id="UP000484255">
    <property type="component" value="Unassembled WGS sequence"/>
</dbReference>
<keyword evidence="5 18" id="KW-0997">Cell inner membrane</keyword>
<evidence type="ECO:0000256" key="4">
    <source>
        <dbReference type="ARBA" id="ARBA00022475"/>
    </source>
</evidence>
<keyword evidence="15 18" id="KW-0676">Redox-active center</keyword>
<evidence type="ECO:0000256" key="15">
    <source>
        <dbReference type="ARBA" id="ARBA00023284"/>
    </source>
</evidence>
<comment type="function">
    <text evidence="18">Required to facilitate the formation of correct disulfide bonds in some periplasmic proteins and for the assembly of the periplasmic c-type cytochromes. Acts by transferring electrons from cytoplasmic thioredoxin to the periplasm. This transfer involves a cascade of disulfide bond formation and reduction steps.</text>
</comment>
<dbReference type="NCBIfam" id="NF001419">
    <property type="entry name" value="PRK00293.1"/>
    <property type="match status" value="1"/>
</dbReference>
<feature type="transmembrane region" description="Helical" evidence="18">
    <location>
        <begin position="228"/>
        <end position="254"/>
    </location>
</feature>
<accession>A0A7C9TLG4</accession>
<name>A0A7C9TLG4_9BURK</name>
<reference evidence="20 21" key="1">
    <citation type="submission" date="2020-02" db="EMBL/GenBank/DDBJ databases">
        <title>Ideonella bacterium strain TBM-1.</title>
        <authorList>
            <person name="Chen W.-M."/>
        </authorList>
    </citation>
    <scope>NUCLEOTIDE SEQUENCE [LARGE SCALE GENOMIC DNA]</scope>
    <source>
        <strain evidence="20 21">TBM-1</strain>
    </source>
</reference>
<evidence type="ECO:0000256" key="18">
    <source>
        <dbReference type="HAMAP-Rule" id="MF_00399"/>
    </source>
</evidence>
<keyword evidence="8 18" id="KW-0201">Cytochrome c-type biogenesis</keyword>
<evidence type="ECO:0000313" key="21">
    <source>
        <dbReference type="Proteomes" id="UP000484255"/>
    </source>
</evidence>
<dbReference type="CDD" id="cd02953">
    <property type="entry name" value="DsbDgamma"/>
    <property type="match status" value="1"/>
</dbReference>
<evidence type="ECO:0000256" key="16">
    <source>
        <dbReference type="ARBA" id="ARBA00047388"/>
    </source>
</evidence>
<evidence type="ECO:0000256" key="12">
    <source>
        <dbReference type="ARBA" id="ARBA00023027"/>
    </source>
</evidence>
<dbReference type="InterPro" id="IPR028250">
    <property type="entry name" value="DsbDN"/>
</dbReference>
<evidence type="ECO:0000256" key="10">
    <source>
        <dbReference type="ARBA" id="ARBA00022989"/>
    </source>
</evidence>
<dbReference type="GO" id="GO:0045454">
    <property type="term" value="P:cell redox homeostasis"/>
    <property type="evidence" value="ECO:0007669"/>
    <property type="project" value="TreeGrafter"/>
</dbReference>
<dbReference type="SUPFAM" id="SSF52833">
    <property type="entry name" value="Thioredoxin-like"/>
    <property type="match status" value="1"/>
</dbReference>
<dbReference type="EC" id="1.8.1.8" evidence="18"/>
<dbReference type="GO" id="GO:0047134">
    <property type="term" value="F:protein-disulfide reductase [NAD(P)H] activity"/>
    <property type="evidence" value="ECO:0007669"/>
    <property type="project" value="UniProtKB-UniRule"/>
</dbReference>
<feature type="transmembrane region" description="Helical" evidence="18">
    <location>
        <begin position="266"/>
        <end position="289"/>
    </location>
</feature>
<evidence type="ECO:0000256" key="5">
    <source>
        <dbReference type="ARBA" id="ARBA00022519"/>
    </source>
</evidence>
<keyword evidence="10 18" id="KW-1133">Transmembrane helix</keyword>
<keyword evidence="3 18" id="KW-0813">Transport</keyword>
<dbReference type="Pfam" id="PF11412">
    <property type="entry name" value="DsbD_N"/>
    <property type="match status" value="1"/>
</dbReference>
<keyword evidence="12 18" id="KW-0520">NAD</keyword>
<feature type="disulfide bond" description="Redox-active" evidence="18">
    <location>
        <begin position="556"/>
        <end position="559"/>
    </location>
</feature>
<dbReference type="InterPro" id="IPR022910">
    <property type="entry name" value="Thiol_diS_interchange_DbsD"/>
</dbReference>
<gene>
    <name evidence="18 20" type="primary">dsbD</name>
    <name evidence="20" type="ORF">G3A44_20105</name>
</gene>
<dbReference type="GO" id="GO:0009055">
    <property type="term" value="F:electron transfer activity"/>
    <property type="evidence" value="ECO:0007669"/>
    <property type="project" value="UniProtKB-UniRule"/>
</dbReference>
<evidence type="ECO:0000256" key="1">
    <source>
        <dbReference type="ARBA" id="ARBA00004429"/>
    </source>
</evidence>
<comment type="catalytic activity">
    <reaction evidence="16 18">
        <text>[protein]-dithiol + NAD(+) = [protein]-disulfide + NADH + H(+)</text>
        <dbReference type="Rhea" id="RHEA:18749"/>
        <dbReference type="Rhea" id="RHEA-COMP:10593"/>
        <dbReference type="Rhea" id="RHEA-COMP:10594"/>
        <dbReference type="ChEBI" id="CHEBI:15378"/>
        <dbReference type="ChEBI" id="CHEBI:29950"/>
        <dbReference type="ChEBI" id="CHEBI:50058"/>
        <dbReference type="ChEBI" id="CHEBI:57540"/>
        <dbReference type="ChEBI" id="CHEBI:57945"/>
        <dbReference type="EC" id="1.8.1.8"/>
    </reaction>
</comment>
<dbReference type="InterPro" id="IPR013766">
    <property type="entry name" value="Thioredoxin_domain"/>
</dbReference>
<organism evidence="20 21">
    <name type="scientific">Ideonella livida</name>
    <dbReference type="NCBI Taxonomy" id="2707176"/>
    <lineage>
        <taxon>Bacteria</taxon>
        <taxon>Pseudomonadati</taxon>
        <taxon>Pseudomonadota</taxon>
        <taxon>Betaproteobacteria</taxon>
        <taxon>Burkholderiales</taxon>
        <taxon>Sphaerotilaceae</taxon>
        <taxon>Ideonella</taxon>
    </lineage>
</organism>
<evidence type="ECO:0000259" key="19">
    <source>
        <dbReference type="PROSITE" id="PS51352"/>
    </source>
</evidence>
<keyword evidence="13 18" id="KW-0472">Membrane</keyword>
<evidence type="ECO:0000256" key="14">
    <source>
        <dbReference type="ARBA" id="ARBA00023157"/>
    </source>
</evidence>
<comment type="caution">
    <text evidence="20">The sequence shown here is derived from an EMBL/GenBank/DDBJ whole genome shotgun (WGS) entry which is preliminary data.</text>
</comment>
<sequence length="642" mass="66247" precursor="true">MIAALCRRLMPWLLPWLALTLWLAAGPARAGNDDFLPEHQAFRLSADAPEPGVLRLSWTPAKGYYLYRARMSAAGEGPGGALPADALRLPAGHRKFDPNFNEEVEIFTAPVQGTVALAAGDGRWRVQVNHQGCADAGLCYPPTVRQVDVTVAGGAITQVVVQAAEDEAGASGSGSGSSAATGVRGLLAGATGGDRGAPDTATAPQATAGTDEVARVLQAGHLLPVMGVFWLAGLLLSFTPCVLPMVPILSSIIVGQGAVSRGRGFALALAYTLGMAAVYTAFGMLAGWMGEGLAGYLQNPWVLGAFALLLAGLALSMFGLYELQLPAAFQGRLSEVSNRLPGGQFAGVFAMGGLSALIVGPCVAAPLAGALVYIGQTRDLVLGGAALFAMALGMGVPLLLVGLSAGSLLPHTGGWMTRVKYAFGVLLLAVAWWLLSPVLPGPAALVGWGLLALGSGLALWRTHVHGGAAAPFWHTLTQTAAVALALLGGAQVLGGLSGGRELLQPLSHLARPAGAAPGGVAAVHPAFRRVASRAELDAALAASTQPVMLDFYADWCVSCIEMEKFTFSEPAVAARLQRFTLLQVDVTANSPEDRALLKRFGLFGPPGILFFAPGGAERQDLRVIGFQKAPVFGAVLDQALAR</sequence>
<dbReference type="InterPro" id="IPR036929">
    <property type="entry name" value="DsbDN_sf"/>
</dbReference>
<dbReference type="Gene3D" id="3.40.30.10">
    <property type="entry name" value="Glutaredoxin"/>
    <property type="match status" value="1"/>
</dbReference>
<evidence type="ECO:0000256" key="8">
    <source>
        <dbReference type="ARBA" id="ARBA00022748"/>
    </source>
</evidence>